<evidence type="ECO:0000313" key="8">
    <source>
        <dbReference type="Proteomes" id="UP001233271"/>
    </source>
</evidence>
<dbReference type="GO" id="GO:0008270">
    <property type="term" value="F:zinc ion binding"/>
    <property type="evidence" value="ECO:0007669"/>
    <property type="project" value="InterPro"/>
</dbReference>
<dbReference type="SUPFAM" id="SSF54928">
    <property type="entry name" value="RNA-binding domain, RBD"/>
    <property type="match status" value="1"/>
</dbReference>
<keyword evidence="8" id="KW-1185">Reference proteome</keyword>
<evidence type="ECO:0000256" key="4">
    <source>
        <dbReference type="SAM" id="MobiDB-lite"/>
    </source>
</evidence>
<dbReference type="InterPro" id="IPR036864">
    <property type="entry name" value="Zn2-C6_fun-type_DNA-bd_sf"/>
</dbReference>
<dbReference type="PROSITE" id="PS50048">
    <property type="entry name" value="ZN2_CY6_FUNGAL_2"/>
    <property type="match status" value="1"/>
</dbReference>
<dbReference type="Proteomes" id="UP001233271">
    <property type="component" value="Chromosome 3"/>
</dbReference>
<dbReference type="GO" id="GO:0000981">
    <property type="term" value="F:DNA-binding transcription factor activity, RNA polymerase II-specific"/>
    <property type="evidence" value="ECO:0007669"/>
    <property type="project" value="InterPro"/>
</dbReference>
<feature type="domain" description="Zn(2)-C6 fungal-type" evidence="5">
    <location>
        <begin position="8"/>
        <end position="38"/>
    </location>
</feature>
<proteinExistence type="predicted"/>
<evidence type="ECO:0000259" key="6">
    <source>
        <dbReference type="PROSITE" id="PS50102"/>
    </source>
</evidence>
<dbReference type="GO" id="GO:0006351">
    <property type="term" value="P:DNA-templated transcription"/>
    <property type="evidence" value="ECO:0007669"/>
    <property type="project" value="InterPro"/>
</dbReference>
<feature type="compositionally biased region" description="Polar residues" evidence="4">
    <location>
        <begin position="881"/>
        <end position="895"/>
    </location>
</feature>
<protein>
    <recommendedName>
        <fullName evidence="9">Zn(2)-C6 fungal-type domain-containing protein</fullName>
    </recommendedName>
</protein>
<dbReference type="InterPro" id="IPR012677">
    <property type="entry name" value="Nucleotide-bd_a/b_plait_sf"/>
</dbReference>
<dbReference type="SMART" id="SM00066">
    <property type="entry name" value="GAL4"/>
    <property type="match status" value="1"/>
</dbReference>
<keyword evidence="3" id="KW-0694">RNA-binding</keyword>
<evidence type="ECO:0000256" key="3">
    <source>
        <dbReference type="PROSITE-ProRule" id="PRU00176"/>
    </source>
</evidence>
<evidence type="ECO:0000256" key="2">
    <source>
        <dbReference type="ARBA" id="ARBA00023242"/>
    </source>
</evidence>
<feature type="region of interest" description="Disordered" evidence="4">
    <location>
        <begin position="728"/>
        <end position="990"/>
    </location>
</feature>
<evidence type="ECO:0000259" key="5">
    <source>
        <dbReference type="PROSITE" id="PS50048"/>
    </source>
</evidence>
<dbReference type="Gene3D" id="4.10.240.10">
    <property type="entry name" value="Zn(2)-C6 fungal-type DNA-binding domain"/>
    <property type="match status" value="1"/>
</dbReference>
<dbReference type="Pfam" id="PF00172">
    <property type="entry name" value="Zn_clus"/>
    <property type="match status" value="1"/>
</dbReference>
<feature type="region of interest" description="Disordered" evidence="4">
    <location>
        <begin position="40"/>
        <end position="74"/>
    </location>
</feature>
<dbReference type="Pfam" id="PF04082">
    <property type="entry name" value="Fungal_trans"/>
    <property type="match status" value="1"/>
</dbReference>
<dbReference type="InterPro" id="IPR035979">
    <property type="entry name" value="RBD_domain_sf"/>
</dbReference>
<name>A0AA48IEW7_9TREE</name>
<keyword evidence="2" id="KW-0539">Nucleus</keyword>
<feature type="compositionally biased region" description="Basic and acidic residues" evidence="4">
    <location>
        <begin position="905"/>
        <end position="926"/>
    </location>
</feature>
<dbReference type="GeneID" id="85493887"/>
<dbReference type="PROSITE" id="PS00463">
    <property type="entry name" value="ZN2_CY6_FUNGAL_1"/>
    <property type="match status" value="1"/>
</dbReference>
<feature type="domain" description="RRM" evidence="6">
    <location>
        <begin position="652"/>
        <end position="728"/>
    </location>
</feature>
<evidence type="ECO:0000313" key="7">
    <source>
        <dbReference type="EMBL" id="BEI90016.1"/>
    </source>
</evidence>
<feature type="compositionally biased region" description="Polar residues" evidence="4">
    <location>
        <begin position="61"/>
        <end position="74"/>
    </location>
</feature>
<dbReference type="CDD" id="cd12148">
    <property type="entry name" value="fungal_TF_MHR"/>
    <property type="match status" value="1"/>
</dbReference>
<dbReference type="InterPro" id="IPR050987">
    <property type="entry name" value="AtrR-like"/>
</dbReference>
<dbReference type="EMBL" id="AP028214">
    <property type="protein sequence ID" value="BEI90016.1"/>
    <property type="molecule type" value="Genomic_DNA"/>
</dbReference>
<accession>A0AA48IEW7</accession>
<dbReference type="PANTHER" id="PTHR46910:SF40">
    <property type="entry name" value="ZN(II)2CYS6 TRANSCRIPTION FACTOR (EUROFUNG)"/>
    <property type="match status" value="1"/>
</dbReference>
<dbReference type="AlphaFoldDB" id="A0AA48IEW7"/>
<dbReference type="InterPro" id="IPR000504">
    <property type="entry name" value="RRM_dom"/>
</dbReference>
<dbReference type="GO" id="GO:0003723">
    <property type="term" value="F:RNA binding"/>
    <property type="evidence" value="ECO:0007669"/>
    <property type="project" value="UniProtKB-UniRule"/>
</dbReference>
<evidence type="ECO:0000256" key="1">
    <source>
        <dbReference type="ARBA" id="ARBA00022723"/>
    </source>
</evidence>
<dbReference type="CDD" id="cd00067">
    <property type="entry name" value="GAL4"/>
    <property type="match status" value="1"/>
</dbReference>
<sequence length="1018" mass="111253">MSVDKAITCDQCRTRKVRCNPELGACRNCTRRSEKCTFEYTPKKPGRPRAPTAQKRRRTDSCSVSPLSSETPMTITPALPPALNATAVMPSPHDQLLSPGPVSRSIFGSARHTLQALEFDYTLPVWTRQHTPELDLDALAPLTDTLAMDPALTVKSLEEYSPSTTIADLVAASESAPASETIDIRRIENFASWDEIGFFLSLHMKHQHMLVPLVHRPSFAQDVLHRRDEEDEAFRGLLLSMVAYTIAQCPINWLLGRMGRRELESLLERCQRGSRLILIRHHTRPSLIIMASTILDCITSQSAAPAEVAANLMTDVRRLIYSLNLNREVPREGLTPLELDIGRRLFWEAYAIDKTNALNGHPIQLLDMDGTPPLPLEIDDEYLSPHAAGEQPEDRLSYMAGFLAISRLFKVLSACLVRHRTLLNDPDSAFPPEAQCTFVDRSLEYVRALRADMPPALQPDNASADTVLGTQAANVYITALCIELALLDLRAKVADDDGSRHEIAQTVFQQLEGMPLECLASNGESMRGKVFRVILALLNATPEGALGDGLWDWWNMYSRVQFIQLMPEVNRAPKKQKAQKMALSEFFSETGGVTSWADEMETLPTAPAARDPLAAPRRGEPGYLDSMPDRGAGARFGGPQREELPLPTIPPFTAFIGNLTFETEDDQLREFFADIAPLSVRLVKDLPTGKSKGFGYVEFSSQADLKAALDRSGANLAGRSIRVNVADAPASRSGRDYAPSVADESNSWRRVTPLPARDPPRRTFSGVSSAAGSEDRDWGAARGAKFVPSSRESSGYGRPRDVEPMHSSAADDAGQWRSTRPLVNAAPERGAGGPGGRDAPPHRPTGLADTESTWSRGTRVPQNAAPAEPTRQRLKLAPRSSAPSGANSPEATPSKANPFGAARPVDTHTREVEAEQHAEQRRREAAAAKAKPPAPKVEKEERRPVRVHPSRMPQKEVAQADEDGFEAVGPRGKTAPTEESKPAAKPVTTKTGFSFAAAAGKVDVDVDDVADKVADVSV</sequence>
<dbReference type="PROSITE" id="PS50102">
    <property type="entry name" value="RRM"/>
    <property type="match status" value="1"/>
</dbReference>
<dbReference type="RefSeq" id="XP_060455282.1">
    <property type="nucleotide sequence ID" value="XM_060598494.1"/>
</dbReference>
<dbReference type="SMART" id="SM00360">
    <property type="entry name" value="RRM"/>
    <property type="match status" value="1"/>
</dbReference>
<dbReference type="GO" id="GO:0003677">
    <property type="term" value="F:DNA binding"/>
    <property type="evidence" value="ECO:0007669"/>
    <property type="project" value="InterPro"/>
</dbReference>
<reference evidence="7" key="1">
    <citation type="journal article" date="2023" name="BMC Genomics">
        <title>Chromosome-level genome assemblies of Cutaneotrichosporon spp. (Trichosporonales, Basidiomycota) reveal imbalanced evolution between nucleotide sequences and chromosome synteny.</title>
        <authorList>
            <person name="Kobayashi Y."/>
            <person name="Kayamori A."/>
            <person name="Aoki K."/>
            <person name="Shiwa Y."/>
            <person name="Matsutani M."/>
            <person name="Fujita N."/>
            <person name="Sugita T."/>
            <person name="Iwasaki W."/>
            <person name="Tanaka N."/>
            <person name="Takashima M."/>
        </authorList>
    </citation>
    <scope>NUCLEOTIDE SEQUENCE</scope>
    <source>
        <strain evidence="7">HIS019</strain>
    </source>
</reference>
<dbReference type="Gene3D" id="3.30.70.330">
    <property type="match status" value="1"/>
</dbReference>
<dbReference type="KEGG" id="ccac:CcaHIS019_0300860"/>
<dbReference type="SUPFAM" id="SSF57701">
    <property type="entry name" value="Zn2/Cys6 DNA-binding domain"/>
    <property type="match status" value="1"/>
</dbReference>
<gene>
    <name evidence="7" type="primary">TIF3</name>
    <name evidence="7" type="ORF">CcaverHIS019_0300860</name>
</gene>
<feature type="compositionally biased region" description="Low complexity" evidence="4">
    <location>
        <begin position="606"/>
        <end position="616"/>
    </location>
</feature>
<dbReference type="InterPro" id="IPR007219">
    <property type="entry name" value="XnlR_reg_dom"/>
</dbReference>
<dbReference type="PANTHER" id="PTHR46910">
    <property type="entry name" value="TRANSCRIPTION FACTOR PDR1"/>
    <property type="match status" value="1"/>
</dbReference>
<organism evidence="7 8">
    <name type="scientific">Cutaneotrichosporon cavernicola</name>
    <dbReference type="NCBI Taxonomy" id="279322"/>
    <lineage>
        <taxon>Eukaryota</taxon>
        <taxon>Fungi</taxon>
        <taxon>Dikarya</taxon>
        <taxon>Basidiomycota</taxon>
        <taxon>Agaricomycotina</taxon>
        <taxon>Tremellomycetes</taxon>
        <taxon>Trichosporonales</taxon>
        <taxon>Trichosporonaceae</taxon>
        <taxon>Cutaneotrichosporon</taxon>
    </lineage>
</organism>
<evidence type="ECO:0008006" key="9">
    <source>
        <dbReference type="Google" id="ProtNLM"/>
    </source>
</evidence>
<keyword evidence="1" id="KW-0479">Metal-binding</keyword>
<dbReference type="Pfam" id="PF00076">
    <property type="entry name" value="RRM_1"/>
    <property type="match status" value="1"/>
</dbReference>
<feature type="region of interest" description="Disordered" evidence="4">
    <location>
        <begin position="606"/>
        <end position="643"/>
    </location>
</feature>
<dbReference type="InterPro" id="IPR001138">
    <property type="entry name" value="Zn2Cys6_DnaBD"/>
</dbReference>